<protein>
    <submittedName>
        <fullName evidence="1">Uncharacterized protein</fullName>
    </submittedName>
</protein>
<reference evidence="1 2" key="1">
    <citation type="submission" date="2015-08" db="EMBL/GenBank/DDBJ databases">
        <title>Genome sequencing of Penicillium nordicum.</title>
        <authorList>
            <person name="Nguyen H.D."/>
            <person name="Seifert K.A."/>
        </authorList>
    </citation>
    <scope>NUCLEOTIDE SEQUENCE [LARGE SCALE GENOMIC DNA]</scope>
    <source>
        <strain evidence="1 2">DAOMC 185683</strain>
    </source>
</reference>
<dbReference type="EMBL" id="LHQQ01000066">
    <property type="protein sequence ID" value="KOS44183.1"/>
    <property type="molecule type" value="Genomic_DNA"/>
</dbReference>
<evidence type="ECO:0000313" key="1">
    <source>
        <dbReference type="EMBL" id="KOS44183.1"/>
    </source>
</evidence>
<accession>A0A0M9WGP6</accession>
<comment type="caution">
    <text evidence="1">The sequence shown here is derived from an EMBL/GenBank/DDBJ whole genome shotgun (WGS) entry which is preliminary data.</text>
</comment>
<name>A0A0M9WGP6_9EURO</name>
<proteinExistence type="predicted"/>
<organism evidence="1 2">
    <name type="scientific">Penicillium nordicum</name>
    <dbReference type="NCBI Taxonomy" id="229535"/>
    <lineage>
        <taxon>Eukaryota</taxon>
        <taxon>Fungi</taxon>
        <taxon>Dikarya</taxon>
        <taxon>Ascomycota</taxon>
        <taxon>Pezizomycotina</taxon>
        <taxon>Eurotiomycetes</taxon>
        <taxon>Eurotiomycetidae</taxon>
        <taxon>Eurotiales</taxon>
        <taxon>Aspergillaceae</taxon>
        <taxon>Penicillium</taxon>
    </lineage>
</organism>
<dbReference type="AlphaFoldDB" id="A0A0M9WGP6"/>
<dbReference type="Proteomes" id="UP000037696">
    <property type="component" value="Unassembled WGS sequence"/>
</dbReference>
<evidence type="ECO:0000313" key="2">
    <source>
        <dbReference type="Proteomes" id="UP000037696"/>
    </source>
</evidence>
<sequence length="102" mass="11532">MRPRDFGLPRGKIPTCVSFLMDLISKGGVGSYDTKRPGHARGRPGHLSRLGAPKRKCYRCASKLAHVFCYCSTFWFTYIPQITHPDERNALAFDNATEDRVD</sequence>
<gene>
    <name evidence="1" type="ORF">ACN38_g4884</name>
</gene>
<keyword evidence="2" id="KW-1185">Reference proteome</keyword>